<dbReference type="EMBL" id="JAAXLA010000015">
    <property type="protein sequence ID" value="NMH97778.1"/>
    <property type="molecule type" value="Genomic_DNA"/>
</dbReference>
<reference evidence="2 3" key="1">
    <citation type="submission" date="2020-04" db="EMBL/GenBank/DDBJ databases">
        <authorList>
            <person name="Klaysubun C."/>
            <person name="Duangmal K."/>
            <person name="Lipun K."/>
        </authorList>
    </citation>
    <scope>NUCLEOTIDE SEQUENCE [LARGE SCALE GENOMIC DNA]</scope>
    <source>
        <strain evidence="2 3">K10HN5</strain>
    </source>
</reference>
<protein>
    <recommendedName>
        <fullName evidence="4">ATP synthase E subunit</fullName>
    </recommendedName>
</protein>
<comment type="caution">
    <text evidence="2">The sequence shown here is derived from an EMBL/GenBank/DDBJ whole genome shotgun (WGS) entry which is preliminary data.</text>
</comment>
<dbReference type="Proteomes" id="UP000820669">
    <property type="component" value="Unassembled WGS sequence"/>
</dbReference>
<evidence type="ECO:0000313" key="2">
    <source>
        <dbReference type="EMBL" id="NMH97778.1"/>
    </source>
</evidence>
<accession>A0ABX1S894</accession>
<organism evidence="2 3">
    <name type="scientific">Pseudonocardia acidicola</name>
    <dbReference type="NCBI Taxonomy" id="2724939"/>
    <lineage>
        <taxon>Bacteria</taxon>
        <taxon>Bacillati</taxon>
        <taxon>Actinomycetota</taxon>
        <taxon>Actinomycetes</taxon>
        <taxon>Pseudonocardiales</taxon>
        <taxon>Pseudonocardiaceae</taxon>
        <taxon>Pseudonocardia</taxon>
    </lineage>
</organism>
<gene>
    <name evidence="2" type="ORF">HF526_10710</name>
</gene>
<dbReference type="RefSeq" id="WP_169381168.1">
    <property type="nucleotide sequence ID" value="NZ_JAAXLA010000015.1"/>
</dbReference>
<feature type="region of interest" description="Disordered" evidence="1">
    <location>
        <begin position="1"/>
        <end position="23"/>
    </location>
</feature>
<evidence type="ECO:0008006" key="4">
    <source>
        <dbReference type="Google" id="ProtNLM"/>
    </source>
</evidence>
<evidence type="ECO:0000256" key="1">
    <source>
        <dbReference type="SAM" id="MobiDB-lite"/>
    </source>
</evidence>
<sequence>MSGLRQRTAATAPSRLQDARTAADTALDPVRAALLREARADADRVVGAARCDAAAVLDAARARAAAVLAAATAAGKADGAARAARAQARARRERHAAVLAARTAAYAELRAQVRAAVRELPRWCPDLRDRLAARARAVLGPEAVLTATPDGGVLAELPGRRLELSLDALADLAVDGLGAEAELLWRP</sequence>
<keyword evidence="3" id="KW-1185">Reference proteome</keyword>
<name>A0ABX1S894_9PSEU</name>
<evidence type="ECO:0000313" key="3">
    <source>
        <dbReference type="Proteomes" id="UP000820669"/>
    </source>
</evidence>
<proteinExistence type="predicted"/>